<dbReference type="SUPFAM" id="SSF103473">
    <property type="entry name" value="MFS general substrate transporter"/>
    <property type="match status" value="1"/>
</dbReference>
<dbReference type="Pfam" id="PF07690">
    <property type="entry name" value="MFS_1"/>
    <property type="match status" value="1"/>
</dbReference>
<feature type="transmembrane region" description="Helical" evidence="4">
    <location>
        <begin position="49"/>
        <end position="68"/>
    </location>
</feature>
<evidence type="ECO:0000256" key="4">
    <source>
        <dbReference type="SAM" id="Phobius"/>
    </source>
</evidence>
<dbReference type="InterPro" id="IPR011701">
    <property type="entry name" value="MFS"/>
</dbReference>
<proteinExistence type="predicted"/>
<evidence type="ECO:0000313" key="5">
    <source>
        <dbReference type="EMBL" id="MBB5754267.1"/>
    </source>
</evidence>
<feature type="transmembrane region" description="Helical" evidence="4">
    <location>
        <begin position="80"/>
        <end position="99"/>
    </location>
</feature>
<organism evidence="5 6">
    <name type="scientific">Prosthecomicrobium pneumaticum</name>
    <dbReference type="NCBI Taxonomy" id="81895"/>
    <lineage>
        <taxon>Bacteria</taxon>
        <taxon>Pseudomonadati</taxon>
        <taxon>Pseudomonadota</taxon>
        <taxon>Alphaproteobacteria</taxon>
        <taxon>Hyphomicrobiales</taxon>
        <taxon>Kaistiaceae</taxon>
        <taxon>Prosthecomicrobium</taxon>
    </lineage>
</organism>
<keyword evidence="2 4" id="KW-1133">Transmembrane helix</keyword>
<gene>
    <name evidence="5" type="ORF">GGQ63_003348</name>
</gene>
<dbReference type="RefSeq" id="WP_210308548.1">
    <property type="nucleotide sequence ID" value="NZ_JACHOO010000007.1"/>
</dbReference>
<dbReference type="GO" id="GO:0022857">
    <property type="term" value="F:transmembrane transporter activity"/>
    <property type="evidence" value="ECO:0007669"/>
    <property type="project" value="InterPro"/>
</dbReference>
<reference evidence="5 6" key="1">
    <citation type="submission" date="2020-08" db="EMBL/GenBank/DDBJ databases">
        <title>Genomic Encyclopedia of Type Strains, Phase IV (KMG-IV): sequencing the most valuable type-strain genomes for metagenomic binning, comparative biology and taxonomic classification.</title>
        <authorList>
            <person name="Goeker M."/>
        </authorList>
    </citation>
    <scope>NUCLEOTIDE SEQUENCE [LARGE SCALE GENOMIC DNA]</scope>
    <source>
        <strain evidence="5 6">DSM 16268</strain>
    </source>
</reference>
<feature type="transmembrane region" description="Helical" evidence="4">
    <location>
        <begin position="247"/>
        <end position="265"/>
    </location>
</feature>
<sequence>MIRFRPGAAAFLDVAALGLTQIIGYGTLYYSFGILAPAMARDLGWPQEWVFGALSAALLIGGLVAPRTGRWIDRFGAGRVMAAGSLAAAAALVVCALAPSGPVFFAGLVAIEVASTFVQYGAAFPLLVQRHPDTAPRRIVHLTLIAGFASTLFWPLTTALHAFLDWRTVYLVFAGLNLGLALPIHLWLARPRRGAGRSEEPGPAAVLPAAAGSLPVGARRRGFLLMATAFALQSFAGSALLVHMLPILGALGLGLAGVTVGALFGPAQVASRLINMLFGRDLSQRALAMISAGLMAAALVVLTATAPSFVGAAVFAVLFGMGSGLQSLVGGTLPLALFGAAGYGAQQGRVTSIRLVVGAAAPFAFALMIERIGPAPALGVCALACGGALAAFAAIARLLPRPAVPDHAALTGSLAAPE</sequence>
<feature type="transmembrane region" description="Helical" evidence="4">
    <location>
        <begin position="7"/>
        <end position="29"/>
    </location>
</feature>
<keyword evidence="1 4" id="KW-0812">Transmembrane</keyword>
<feature type="transmembrane region" description="Helical" evidence="4">
    <location>
        <begin position="139"/>
        <end position="163"/>
    </location>
</feature>
<feature type="transmembrane region" description="Helical" evidence="4">
    <location>
        <begin position="352"/>
        <end position="369"/>
    </location>
</feature>
<feature type="transmembrane region" description="Helical" evidence="4">
    <location>
        <begin position="375"/>
        <end position="396"/>
    </location>
</feature>
<feature type="transmembrane region" description="Helical" evidence="4">
    <location>
        <begin position="286"/>
        <end position="319"/>
    </location>
</feature>
<dbReference type="InterPro" id="IPR036259">
    <property type="entry name" value="MFS_trans_sf"/>
</dbReference>
<evidence type="ECO:0000256" key="3">
    <source>
        <dbReference type="ARBA" id="ARBA00023136"/>
    </source>
</evidence>
<name>A0A7W9L374_9HYPH</name>
<keyword evidence="3 4" id="KW-0472">Membrane</keyword>
<protein>
    <submittedName>
        <fullName evidence="5">MFS family permease</fullName>
    </submittedName>
</protein>
<keyword evidence="6" id="KW-1185">Reference proteome</keyword>
<accession>A0A7W9L374</accession>
<feature type="transmembrane region" description="Helical" evidence="4">
    <location>
        <begin position="169"/>
        <end position="188"/>
    </location>
</feature>
<evidence type="ECO:0000256" key="2">
    <source>
        <dbReference type="ARBA" id="ARBA00022989"/>
    </source>
</evidence>
<dbReference type="NCBIfam" id="NF033733">
    <property type="entry name" value="MFS_ArsK"/>
    <property type="match status" value="1"/>
</dbReference>
<feature type="transmembrane region" description="Helical" evidence="4">
    <location>
        <begin position="105"/>
        <end position="127"/>
    </location>
</feature>
<evidence type="ECO:0000313" key="6">
    <source>
        <dbReference type="Proteomes" id="UP000523821"/>
    </source>
</evidence>
<feature type="transmembrane region" description="Helical" evidence="4">
    <location>
        <begin position="223"/>
        <end position="241"/>
    </location>
</feature>
<evidence type="ECO:0000256" key="1">
    <source>
        <dbReference type="ARBA" id="ARBA00022692"/>
    </source>
</evidence>
<dbReference type="AlphaFoldDB" id="A0A7W9L374"/>
<dbReference type="Gene3D" id="1.20.1250.20">
    <property type="entry name" value="MFS general substrate transporter like domains"/>
    <property type="match status" value="1"/>
</dbReference>
<dbReference type="Proteomes" id="UP000523821">
    <property type="component" value="Unassembled WGS sequence"/>
</dbReference>
<feature type="transmembrane region" description="Helical" evidence="4">
    <location>
        <begin position="325"/>
        <end position="345"/>
    </location>
</feature>
<dbReference type="EMBL" id="JACHOO010000007">
    <property type="protein sequence ID" value="MBB5754267.1"/>
    <property type="molecule type" value="Genomic_DNA"/>
</dbReference>
<comment type="caution">
    <text evidence="5">The sequence shown here is derived from an EMBL/GenBank/DDBJ whole genome shotgun (WGS) entry which is preliminary data.</text>
</comment>